<dbReference type="PANTHER" id="PTHR36115">
    <property type="entry name" value="PROLINE-RICH ANTIGEN HOMOLOG-RELATED"/>
    <property type="match status" value="1"/>
</dbReference>
<keyword evidence="9" id="KW-1185">Reference proteome</keyword>
<gene>
    <name evidence="8" type="ORF">FF36_06278</name>
</gene>
<dbReference type="Proteomes" id="UP000032545">
    <property type="component" value="Unassembled WGS sequence"/>
</dbReference>
<dbReference type="AlphaFoldDB" id="A0A0D8B585"/>
<organism evidence="8 9">
    <name type="scientific">Frankia torreyi</name>
    <dbReference type="NCBI Taxonomy" id="1856"/>
    <lineage>
        <taxon>Bacteria</taxon>
        <taxon>Bacillati</taxon>
        <taxon>Actinomycetota</taxon>
        <taxon>Actinomycetes</taxon>
        <taxon>Frankiales</taxon>
        <taxon>Frankiaceae</taxon>
        <taxon>Frankia</taxon>
    </lineage>
</organism>
<reference evidence="8 9" key="2">
    <citation type="journal article" date="2016" name="Genome Announc.">
        <title>Permanent Draft Genome Sequences for Two Variants of Frankia sp. Strain CpI1, the First Frankia Strain Isolated from Root Nodules of Comptonia peregrina.</title>
        <authorList>
            <person name="Oshone R."/>
            <person name="Hurst S.G.IV."/>
            <person name="Abebe-Akele F."/>
            <person name="Simpson S."/>
            <person name="Morris K."/>
            <person name="Thomas W.K."/>
            <person name="Tisa L.S."/>
        </authorList>
    </citation>
    <scope>NUCLEOTIDE SEQUENCE [LARGE SCALE GENOMIC DNA]</scope>
    <source>
        <strain evidence="9">CpI1-S</strain>
    </source>
</reference>
<evidence type="ECO:0000256" key="6">
    <source>
        <dbReference type="SAM" id="Phobius"/>
    </source>
</evidence>
<feature type="transmembrane region" description="Helical" evidence="6">
    <location>
        <begin position="72"/>
        <end position="103"/>
    </location>
</feature>
<dbReference type="PATRIC" id="fig|1502723.3.peg.811"/>
<dbReference type="Pfam" id="PF06271">
    <property type="entry name" value="RDD"/>
    <property type="match status" value="1"/>
</dbReference>
<reference evidence="9" key="1">
    <citation type="submission" date="2015-02" db="EMBL/GenBank/DDBJ databases">
        <title>Draft Genome of Frankia sp. CpI1-S.</title>
        <authorList>
            <person name="Oshone R.T."/>
            <person name="Ngom M."/>
            <person name="Ghodhbane-Gtari F."/>
            <person name="Gtari M."/>
            <person name="Morris K."/>
            <person name="Thomas K."/>
            <person name="Sen A."/>
            <person name="Tisa L.S."/>
        </authorList>
    </citation>
    <scope>NUCLEOTIDE SEQUENCE [LARGE SCALE GENOMIC DNA]</scope>
    <source>
        <strain evidence="9">CpI1-S</strain>
    </source>
</reference>
<evidence type="ECO:0000256" key="2">
    <source>
        <dbReference type="ARBA" id="ARBA00022475"/>
    </source>
</evidence>
<comment type="caution">
    <text evidence="8">The sequence shown here is derived from an EMBL/GenBank/DDBJ whole genome shotgun (WGS) entry which is preliminary data.</text>
</comment>
<evidence type="ECO:0000256" key="4">
    <source>
        <dbReference type="ARBA" id="ARBA00022989"/>
    </source>
</evidence>
<keyword evidence="3 6" id="KW-0812">Transmembrane</keyword>
<evidence type="ECO:0000313" key="8">
    <source>
        <dbReference type="EMBL" id="KJE19453.1"/>
    </source>
</evidence>
<comment type="subcellular location">
    <subcellularLocation>
        <location evidence="1">Cell membrane</location>
        <topology evidence="1">Multi-pass membrane protein</topology>
    </subcellularLocation>
</comment>
<keyword evidence="5 6" id="KW-0472">Membrane</keyword>
<dbReference type="InterPro" id="IPR051791">
    <property type="entry name" value="Pra-immunoreactive"/>
</dbReference>
<accession>A0A0D8B585</accession>
<dbReference type="RefSeq" id="WP_044888666.1">
    <property type="nucleotide sequence ID" value="NZ_JYFN01000106.1"/>
</dbReference>
<protein>
    <submittedName>
        <fullName evidence="8">Putative membrane protein/domain</fullName>
    </submittedName>
</protein>
<evidence type="ECO:0000313" key="9">
    <source>
        <dbReference type="Proteomes" id="UP000032545"/>
    </source>
</evidence>
<proteinExistence type="predicted"/>
<evidence type="ECO:0000256" key="5">
    <source>
        <dbReference type="ARBA" id="ARBA00023136"/>
    </source>
</evidence>
<dbReference type="InterPro" id="IPR010432">
    <property type="entry name" value="RDD"/>
</dbReference>
<feature type="domain" description="RDD" evidence="7">
    <location>
        <begin position="58"/>
        <end position="182"/>
    </location>
</feature>
<evidence type="ECO:0000256" key="3">
    <source>
        <dbReference type="ARBA" id="ARBA00022692"/>
    </source>
</evidence>
<sequence>MTTNGPYGDEYNQGAGPAYGQGPAAYGQGPAYGQAPGYPPYPQAPGYGAGQPQGAALPGLGVRFGARILDNLILTVVNITTFFILGYGLGWTALTAVVTYAYFVGFDVALGTTPGKKALGLRVVGPSGGRPGPNNAAVRELFLLFNIIPILGPFLLLAANVVIAVTINADPRDQGIHDRLAGGTQVLRG</sequence>
<feature type="transmembrane region" description="Helical" evidence="6">
    <location>
        <begin position="141"/>
        <end position="167"/>
    </location>
</feature>
<evidence type="ECO:0000259" key="7">
    <source>
        <dbReference type="Pfam" id="PF06271"/>
    </source>
</evidence>
<keyword evidence="4 6" id="KW-1133">Transmembrane helix</keyword>
<keyword evidence="2" id="KW-1003">Cell membrane</keyword>
<dbReference type="OrthoDB" id="4555857at2"/>
<evidence type="ECO:0000256" key="1">
    <source>
        <dbReference type="ARBA" id="ARBA00004651"/>
    </source>
</evidence>
<dbReference type="GO" id="GO:0005886">
    <property type="term" value="C:plasma membrane"/>
    <property type="evidence" value="ECO:0007669"/>
    <property type="project" value="UniProtKB-SubCell"/>
</dbReference>
<name>A0A0D8B585_9ACTN</name>
<dbReference type="EMBL" id="JYFN01000106">
    <property type="protein sequence ID" value="KJE19453.1"/>
    <property type="molecule type" value="Genomic_DNA"/>
</dbReference>